<evidence type="ECO:0000256" key="8">
    <source>
        <dbReference type="ARBA" id="ARBA00048173"/>
    </source>
</evidence>
<organism evidence="10 11">
    <name type="scientific">Ancylobacter tetraedralis</name>
    <dbReference type="NCBI Taxonomy" id="217068"/>
    <lineage>
        <taxon>Bacteria</taxon>
        <taxon>Pseudomonadati</taxon>
        <taxon>Pseudomonadota</taxon>
        <taxon>Alphaproteobacteria</taxon>
        <taxon>Hyphomicrobiales</taxon>
        <taxon>Xanthobacteraceae</taxon>
        <taxon>Ancylobacter</taxon>
    </lineage>
</organism>
<evidence type="ECO:0000256" key="2">
    <source>
        <dbReference type="ARBA" id="ARBA00022679"/>
    </source>
</evidence>
<dbReference type="EMBL" id="JACICD010000010">
    <property type="protein sequence ID" value="MBB3773389.1"/>
    <property type="molecule type" value="Genomic_DNA"/>
</dbReference>
<reference evidence="10 11" key="1">
    <citation type="submission" date="2020-08" db="EMBL/GenBank/DDBJ databases">
        <title>Genomic Encyclopedia of Type Strains, Phase IV (KMG-IV): sequencing the most valuable type-strain genomes for metagenomic binning, comparative biology and taxonomic classification.</title>
        <authorList>
            <person name="Goeker M."/>
        </authorList>
    </citation>
    <scope>NUCLEOTIDE SEQUENCE [LARGE SCALE GENOMIC DNA]</scope>
    <source>
        <strain evidence="10 11">DSM 5895</strain>
    </source>
</reference>
<dbReference type="AlphaFoldDB" id="A0A839ZF41"/>
<keyword evidence="6 10" id="KW-0695">RNA-directed DNA polymerase</keyword>
<keyword evidence="3" id="KW-0548">Nucleotidyltransferase</keyword>
<accession>A0A839ZF41</accession>
<evidence type="ECO:0000256" key="1">
    <source>
        <dbReference type="ARBA" id="ARBA00012493"/>
    </source>
</evidence>
<keyword evidence="5" id="KW-0460">Magnesium</keyword>
<name>A0A839ZF41_9HYPH</name>
<evidence type="ECO:0000256" key="7">
    <source>
        <dbReference type="ARBA" id="ARBA00034120"/>
    </source>
</evidence>
<keyword evidence="2" id="KW-0808">Transferase</keyword>
<dbReference type="PROSITE" id="PS50878">
    <property type="entry name" value="RT_POL"/>
    <property type="match status" value="1"/>
</dbReference>
<evidence type="ECO:0000259" key="9">
    <source>
        <dbReference type="PROSITE" id="PS50878"/>
    </source>
</evidence>
<sequence>MSQLEKLKAAKDRKELATVLGYKPSALTAIIYHPPAKDRYTNFEIDKKSGGKRTIKAPDAKLKKLQSHLSHLLYACLDEIEKERDAKPLSFGFRRDRWIADNATRHKRRKWVLNLDLADYFPSFNFGRVRGFFLKDNSFALQPEVATTIAQIACDGTALPQGSPCSPIIAELIGQVLDMRLVRLAKKYGVTYSRYADDITFSTSQKDFPAGLASQDPTDATIWHLSDELLGKITASGFAVNPAKTRVQFRGSRQTVTGLVVNEKVNIPSEYYRNARAMCDALFSSGQYFTSMKASAPEPDLTSNLNPLEGVLGHIYAVTQTEDRRDVREQRIKPRAIRSLYRRFLFYKYFVALQAPLIVTEGKTDPVYLREAVKARTAFHPVLGAKTAGRFEHAVRYFNYGGLAHEILDLSGGGSGNLRSIPLDYRRNFQPSKNDPRAIAHTPLAHPVILVLDNDDGLASVASTIWDNFKVKIDVKTTAHFYHIIQNLYVVKTPEAGGKSAIESLFPDVWLNIELNGKKFNCSNTINPETEYSKEVFANSVVKPNAGNIDFSGFDLLLERIVAAIEHHRAK</sequence>
<dbReference type="InterPro" id="IPR000477">
    <property type="entry name" value="RT_dom"/>
</dbReference>
<evidence type="ECO:0000256" key="6">
    <source>
        <dbReference type="ARBA" id="ARBA00022918"/>
    </source>
</evidence>
<evidence type="ECO:0000313" key="11">
    <source>
        <dbReference type="Proteomes" id="UP000533469"/>
    </source>
</evidence>
<dbReference type="PANTHER" id="PTHR34047">
    <property type="entry name" value="NUCLEAR INTRON MATURASE 1, MITOCHONDRIAL-RELATED"/>
    <property type="match status" value="1"/>
</dbReference>
<dbReference type="RefSeq" id="WP_183191530.1">
    <property type="nucleotide sequence ID" value="NZ_JACICD010000010.1"/>
</dbReference>
<dbReference type="CDD" id="cd03487">
    <property type="entry name" value="RT_Bac_retron_II"/>
    <property type="match status" value="1"/>
</dbReference>
<proteinExistence type="inferred from homology"/>
<dbReference type="PRINTS" id="PR00866">
    <property type="entry name" value="RNADNAPOLMS"/>
</dbReference>
<comment type="caution">
    <text evidence="10">The sequence shown here is derived from an EMBL/GenBank/DDBJ whole genome shotgun (WGS) entry which is preliminary data.</text>
</comment>
<dbReference type="GO" id="GO:0003964">
    <property type="term" value="F:RNA-directed DNA polymerase activity"/>
    <property type="evidence" value="ECO:0007669"/>
    <property type="project" value="UniProtKB-KW"/>
</dbReference>
<dbReference type="EC" id="2.7.7.49" evidence="1"/>
<feature type="domain" description="Reverse transcriptase" evidence="9">
    <location>
        <begin position="1"/>
        <end position="261"/>
    </location>
</feature>
<dbReference type="Pfam" id="PF00078">
    <property type="entry name" value="RVT_1"/>
    <property type="match status" value="1"/>
</dbReference>
<evidence type="ECO:0000256" key="4">
    <source>
        <dbReference type="ARBA" id="ARBA00022723"/>
    </source>
</evidence>
<evidence type="ECO:0000256" key="5">
    <source>
        <dbReference type="ARBA" id="ARBA00022842"/>
    </source>
</evidence>
<dbReference type="InterPro" id="IPR000123">
    <property type="entry name" value="Reverse_transcriptase_msDNA"/>
</dbReference>
<keyword evidence="4" id="KW-0479">Metal-binding</keyword>
<gene>
    <name evidence="10" type="ORF">FHS55_004024</name>
</gene>
<dbReference type="Proteomes" id="UP000533469">
    <property type="component" value="Unassembled WGS sequence"/>
</dbReference>
<evidence type="ECO:0000256" key="3">
    <source>
        <dbReference type="ARBA" id="ARBA00022695"/>
    </source>
</evidence>
<keyword evidence="11" id="KW-1185">Reference proteome</keyword>
<protein>
    <recommendedName>
        <fullName evidence="1">RNA-directed DNA polymerase</fullName>
        <ecNumber evidence="1">2.7.7.49</ecNumber>
    </recommendedName>
</protein>
<dbReference type="InterPro" id="IPR053543">
    <property type="entry name" value="Bacterial_RT"/>
</dbReference>
<comment type="catalytic activity">
    <reaction evidence="8">
        <text>DNA(n) + a 2'-deoxyribonucleoside 5'-triphosphate = DNA(n+1) + diphosphate</text>
        <dbReference type="Rhea" id="RHEA:22508"/>
        <dbReference type="Rhea" id="RHEA-COMP:17339"/>
        <dbReference type="Rhea" id="RHEA-COMP:17340"/>
        <dbReference type="ChEBI" id="CHEBI:33019"/>
        <dbReference type="ChEBI" id="CHEBI:61560"/>
        <dbReference type="ChEBI" id="CHEBI:173112"/>
        <dbReference type="EC" id="2.7.7.49"/>
    </reaction>
</comment>
<comment type="similarity">
    <text evidence="7">Belongs to the bacterial reverse transcriptase family.</text>
</comment>
<dbReference type="GO" id="GO:0003723">
    <property type="term" value="F:RNA binding"/>
    <property type="evidence" value="ECO:0007669"/>
    <property type="project" value="InterPro"/>
</dbReference>
<evidence type="ECO:0000313" key="10">
    <source>
        <dbReference type="EMBL" id="MBB3773389.1"/>
    </source>
</evidence>
<dbReference type="GO" id="GO:0046872">
    <property type="term" value="F:metal ion binding"/>
    <property type="evidence" value="ECO:0007669"/>
    <property type="project" value="UniProtKB-KW"/>
</dbReference>
<dbReference type="InterPro" id="IPR051083">
    <property type="entry name" value="GrpII_Intron_Splice-Mob/Def"/>
</dbReference>
<dbReference type="PANTHER" id="PTHR34047:SF7">
    <property type="entry name" value="RNA-DIRECTED DNA POLYMERASE"/>
    <property type="match status" value="1"/>
</dbReference>
<dbReference type="NCBIfam" id="NF038237">
    <property type="entry name" value="retron_Ec67_fus"/>
    <property type="match status" value="1"/>
</dbReference>